<dbReference type="AlphaFoldDB" id="A0A418NK86"/>
<feature type="transmembrane region" description="Helical" evidence="1">
    <location>
        <begin position="7"/>
        <end position="28"/>
    </location>
</feature>
<gene>
    <name evidence="2" type="ORF">D2V04_06365</name>
</gene>
<protein>
    <submittedName>
        <fullName evidence="2">Uncharacterized protein</fullName>
    </submittedName>
</protein>
<proteinExistence type="predicted"/>
<keyword evidence="1" id="KW-0472">Membrane</keyword>
<evidence type="ECO:0000313" key="3">
    <source>
        <dbReference type="Proteomes" id="UP000285092"/>
    </source>
</evidence>
<dbReference type="EMBL" id="QXFK01000014">
    <property type="protein sequence ID" value="RIV79589.1"/>
    <property type="molecule type" value="Genomic_DNA"/>
</dbReference>
<evidence type="ECO:0000313" key="2">
    <source>
        <dbReference type="EMBL" id="RIV79589.1"/>
    </source>
</evidence>
<name>A0A418NK86_9SPHN</name>
<organism evidence="2 3">
    <name type="scientific">Pelagerythrobacter aerophilus</name>
    <dbReference type="NCBI Taxonomy" id="2306995"/>
    <lineage>
        <taxon>Bacteria</taxon>
        <taxon>Pseudomonadati</taxon>
        <taxon>Pseudomonadota</taxon>
        <taxon>Alphaproteobacteria</taxon>
        <taxon>Sphingomonadales</taxon>
        <taxon>Erythrobacteraceae</taxon>
        <taxon>Pelagerythrobacter</taxon>
    </lineage>
</organism>
<evidence type="ECO:0000256" key="1">
    <source>
        <dbReference type="SAM" id="Phobius"/>
    </source>
</evidence>
<keyword evidence="3" id="KW-1185">Reference proteome</keyword>
<sequence length="138" mass="14316">MRNAIRSWALVAVAVTSAALIVFAWWLIDLLSGPDWCGRAIGAERASGKPRSQESVDGCLSLMHEQVHALALNSHLAIGTIALSLLVLVVIVLAGGKLSFTANKDGISGDIGRDAAEAARATADAAEAVADGIEEEAR</sequence>
<comment type="caution">
    <text evidence="2">The sequence shown here is derived from an EMBL/GenBank/DDBJ whole genome shotgun (WGS) entry which is preliminary data.</text>
</comment>
<accession>A0A418NK86</accession>
<reference evidence="2 3" key="1">
    <citation type="submission" date="2018-08" db="EMBL/GenBank/DDBJ databases">
        <title>Altererythrobacter sp.Ery1 and Ery12, the genome sequencing of novel strains in genus Alterythrobacter.</title>
        <authorList>
            <person name="Cheng H."/>
            <person name="Wu Y.-H."/>
            <person name="Fang C."/>
            <person name="Xu X.-W."/>
        </authorList>
    </citation>
    <scope>NUCLEOTIDE SEQUENCE [LARGE SCALE GENOMIC DNA]</scope>
    <source>
        <strain evidence="2 3">Ery1</strain>
    </source>
</reference>
<dbReference type="Proteomes" id="UP000285092">
    <property type="component" value="Unassembled WGS sequence"/>
</dbReference>
<keyword evidence="1" id="KW-0812">Transmembrane</keyword>
<feature type="transmembrane region" description="Helical" evidence="1">
    <location>
        <begin position="70"/>
        <end position="94"/>
    </location>
</feature>
<keyword evidence="1" id="KW-1133">Transmembrane helix</keyword>